<dbReference type="EMBL" id="JAVAIL010000003">
    <property type="protein sequence ID" value="MDP4540142.1"/>
    <property type="molecule type" value="Genomic_DNA"/>
</dbReference>
<name>A0ABT9H9Z5_9SPHN</name>
<accession>A0ABT9H9Z5</accession>
<organism evidence="1 2">
    <name type="scientific">Qipengyuania benthica</name>
    <dbReference type="NCBI Taxonomy" id="3067651"/>
    <lineage>
        <taxon>Bacteria</taxon>
        <taxon>Pseudomonadati</taxon>
        <taxon>Pseudomonadota</taxon>
        <taxon>Alphaproteobacteria</taxon>
        <taxon>Sphingomonadales</taxon>
        <taxon>Erythrobacteraceae</taxon>
        <taxon>Qipengyuania</taxon>
    </lineage>
</organism>
<dbReference type="RefSeq" id="WP_305930283.1">
    <property type="nucleotide sequence ID" value="NZ_JAVAIL010000003.1"/>
</dbReference>
<evidence type="ECO:0000313" key="2">
    <source>
        <dbReference type="Proteomes" id="UP001235664"/>
    </source>
</evidence>
<comment type="caution">
    <text evidence="1">The sequence shown here is derived from an EMBL/GenBank/DDBJ whole genome shotgun (WGS) entry which is preliminary data.</text>
</comment>
<gene>
    <name evidence="1" type="ORF">Q9K01_10935</name>
</gene>
<keyword evidence="2" id="KW-1185">Reference proteome</keyword>
<dbReference type="Proteomes" id="UP001235664">
    <property type="component" value="Unassembled WGS sequence"/>
</dbReference>
<reference evidence="1 2" key="1">
    <citation type="submission" date="2023-08" db="EMBL/GenBank/DDBJ databases">
        <title>genomic of DY56.</title>
        <authorList>
            <person name="Wang Y."/>
        </authorList>
    </citation>
    <scope>NUCLEOTIDE SEQUENCE [LARGE SCALE GENOMIC DNA]</scope>
    <source>
        <strain evidence="1 2">DY56-A-20</strain>
    </source>
</reference>
<proteinExistence type="predicted"/>
<protein>
    <submittedName>
        <fullName evidence="1">Uncharacterized protein</fullName>
    </submittedName>
</protein>
<evidence type="ECO:0000313" key="1">
    <source>
        <dbReference type="EMBL" id="MDP4540142.1"/>
    </source>
</evidence>
<sequence>MTATILQFPTRNKGRIRKSTGANSEGLFSMHQFKVEAGGSIEVFNLYREDEVSRDEFVAYFFQQVFNNLPKEAREAVRKSASCDAALGCTDRKRIAGALLASSFRTI</sequence>